<organism evidence="1 2">
    <name type="scientific">Bacillus pseudomycoides</name>
    <dbReference type="NCBI Taxonomy" id="64104"/>
    <lineage>
        <taxon>Bacteria</taxon>
        <taxon>Bacillati</taxon>
        <taxon>Bacillota</taxon>
        <taxon>Bacilli</taxon>
        <taxon>Bacillales</taxon>
        <taxon>Bacillaceae</taxon>
        <taxon>Bacillus</taxon>
        <taxon>Bacillus cereus group</taxon>
    </lineage>
</organism>
<accession>A0ABD6SVV3</accession>
<protein>
    <submittedName>
        <fullName evidence="1">GNAT family N-acetyltransferase</fullName>
    </submittedName>
</protein>
<sequence>GFSVEGNLKEELFRFGSYHDIHIMGLLRKDLENEKA</sequence>
<name>A0ABD6SVV3_9BACI</name>
<feature type="non-terminal residue" evidence="1">
    <location>
        <position position="1"/>
    </location>
</feature>
<dbReference type="EMBL" id="NUTL01000374">
    <property type="protein sequence ID" value="PHE81507.1"/>
    <property type="molecule type" value="Genomic_DNA"/>
</dbReference>
<evidence type="ECO:0000313" key="1">
    <source>
        <dbReference type="EMBL" id="PHE81507.1"/>
    </source>
</evidence>
<gene>
    <name evidence="1" type="ORF">COF81_32020</name>
</gene>
<dbReference type="Gene3D" id="3.40.630.30">
    <property type="match status" value="1"/>
</dbReference>
<evidence type="ECO:0000313" key="2">
    <source>
        <dbReference type="Proteomes" id="UP000221918"/>
    </source>
</evidence>
<proteinExistence type="predicted"/>
<dbReference type="Proteomes" id="UP000221918">
    <property type="component" value="Unassembled WGS sequence"/>
</dbReference>
<reference evidence="1 2" key="1">
    <citation type="submission" date="2017-09" db="EMBL/GenBank/DDBJ databases">
        <title>Large-scale bioinformatics analysis of Bacillus genomes uncovers conserved roles of natural products in bacterial physiology.</title>
        <authorList>
            <consortium name="Agbiome Team Llc"/>
            <person name="Bleich R.M."/>
            <person name="Grubbs K.J."/>
            <person name="Santa Maria K.C."/>
            <person name="Allen S.E."/>
            <person name="Farag S."/>
            <person name="Shank E.A."/>
            <person name="Bowers A."/>
        </authorList>
    </citation>
    <scope>NUCLEOTIDE SEQUENCE [LARGE SCALE GENOMIC DNA]</scope>
    <source>
        <strain evidence="1 2">AFS037265</strain>
    </source>
</reference>
<comment type="caution">
    <text evidence="1">The sequence shown here is derived from an EMBL/GenBank/DDBJ whole genome shotgun (WGS) entry which is preliminary data.</text>
</comment>
<dbReference type="AlphaFoldDB" id="A0ABD6SVV3"/>